<reference evidence="1" key="1">
    <citation type="journal article" date="2021" name="PeerJ">
        <title>Extensive microbial diversity within the chicken gut microbiome revealed by metagenomics and culture.</title>
        <authorList>
            <person name="Gilroy R."/>
            <person name="Ravi A."/>
            <person name="Getino M."/>
            <person name="Pursley I."/>
            <person name="Horton D.L."/>
            <person name="Alikhan N.F."/>
            <person name="Baker D."/>
            <person name="Gharbi K."/>
            <person name="Hall N."/>
            <person name="Watson M."/>
            <person name="Adriaenssens E.M."/>
            <person name="Foster-Nyarko E."/>
            <person name="Jarju S."/>
            <person name="Secka A."/>
            <person name="Antonio M."/>
            <person name="Oren A."/>
            <person name="Chaudhuri R.R."/>
            <person name="La Ragione R."/>
            <person name="Hildebrand F."/>
            <person name="Pallen M.J."/>
        </authorList>
    </citation>
    <scope>NUCLEOTIDE SEQUENCE</scope>
    <source>
        <strain evidence="1">ChiW19-954</strain>
    </source>
</reference>
<dbReference type="Proteomes" id="UP000823890">
    <property type="component" value="Unassembled WGS sequence"/>
</dbReference>
<sequence length="61" mass="6661">MAMSLPLKIKRVYHTVFHIFKSGKSEKLSGRKVLAAVLSLAMILTLANPTTVFAAEKDGTE</sequence>
<gene>
    <name evidence="1" type="ORF">H9758_04995</name>
</gene>
<dbReference type="EMBL" id="DWWO01000063">
    <property type="protein sequence ID" value="HJC33934.1"/>
    <property type="molecule type" value="Genomic_DNA"/>
</dbReference>
<protein>
    <submittedName>
        <fullName evidence="1">Uncharacterized protein</fullName>
    </submittedName>
</protein>
<evidence type="ECO:0000313" key="1">
    <source>
        <dbReference type="EMBL" id="HJC33934.1"/>
    </source>
</evidence>
<evidence type="ECO:0000313" key="2">
    <source>
        <dbReference type="Proteomes" id="UP000823890"/>
    </source>
</evidence>
<name>A0A9D2NLK1_9FIRM</name>
<organism evidence="1 2">
    <name type="scientific">Candidatus Mediterraneibacter faecipullorum</name>
    <dbReference type="NCBI Taxonomy" id="2838670"/>
    <lineage>
        <taxon>Bacteria</taxon>
        <taxon>Bacillati</taxon>
        <taxon>Bacillota</taxon>
        <taxon>Clostridia</taxon>
        <taxon>Lachnospirales</taxon>
        <taxon>Lachnospiraceae</taxon>
        <taxon>Mediterraneibacter</taxon>
    </lineage>
</organism>
<comment type="caution">
    <text evidence="1">The sequence shown here is derived from an EMBL/GenBank/DDBJ whole genome shotgun (WGS) entry which is preliminary data.</text>
</comment>
<dbReference type="AlphaFoldDB" id="A0A9D2NLK1"/>
<reference evidence="1" key="2">
    <citation type="submission" date="2021-04" db="EMBL/GenBank/DDBJ databases">
        <authorList>
            <person name="Gilroy R."/>
        </authorList>
    </citation>
    <scope>NUCLEOTIDE SEQUENCE</scope>
    <source>
        <strain evidence="1">ChiW19-954</strain>
    </source>
</reference>
<proteinExistence type="predicted"/>
<accession>A0A9D2NLK1</accession>